<sequence>MVVYRPVLARGLAAARLARPVPSSLVRKGLRSGFRRGYASGHDAHPPSSDIPWLIGAIAVTVPGCYYLWPAPSHGDAHHGHDAHDEHDAEPETAEADDKEDADSESSDKEAEPEAKESESKDEPAEEPKDDSKDESPKDESADDSEDKGDSKDESSGAPEKTSNKKVDGVQFKGKTSAGDENNEMQDTRKREPDSKGAFKKRIDSAYQKDLGPAQPEGKRPEGATATPPSGNPGSIESKQAGLSNTATRHSTQIDQDPEKSKKAEGVPDTAKSTTTIDPGRPAK</sequence>
<proteinExistence type="predicted"/>
<evidence type="ECO:0000313" key="2">
    <source>
        <dbReference type="EMBL" id="KAF2225941.1"/>
    </source>
</evidence>
<dbReference type="AlphaFoldDB" id="A0A6A6GJT0"/>
<gene>
    <name evidence="2" type="ORF">BDZ85DRAFT_258332</name>
</gene>
<dbReference type="EMBL" id="ML992503">
    <property type="protein sequence ID" value="KAF2225941.1"/>
    <property type="molecule type" value="Genomic_DNA"/>
</dbReference>
<name>A0A6A6GJT0_9PEZI</name>
<feature type="compositionally biased region" description="Acidic residues" evidence="1">
    <location>
        <begin position="88"/>
        <end position="105"/>
    </location>
</feature>
<feature type="compositionally biased region" description="Polar residues" evidence="1">
    <location>
        <begin position="227"/>
        <end position="255"/>
    </location>
</feature>
<organism evidence="2 3">
    <name type="scientific">Elsinoe ampelina</name>
    <dbReference type="NCBI Taxonomy" id="302913"/>
    <lineage>
        <taxon>Eukaryota</taxon>
        <taxon>Fungi</taxon>
        <taxon>Dikarya</taxon>
        <taxon>Ascomycota</taxon>
        <taxon>Pezizomycotina</taxon>
        <taxon>Dothideomycetes</taxon>
        <taxon>Dothideomycetidae</taxon>
        <taxon>Myriangiales</taxon>
        <taxon>Elsinoaceae</taxon>
        <taxon>Elsinoe</taxon>
    </lineage>
</organism>
<keyword evidence="3" id="KW-1185">Reference proteome</keyword>
<feature type="compositionally biased region" description="Basic and acidic residues" evidence="1">
    <location>
        <begin position="106"/>
        <end position="140"/>
    </location>
</feature>
<evidence type="ECO:0000256" key="1">
    <source>
        <dbReference type="SAM" id="MobiDB-lite"/>
    </source>
</evidence>
<feature type="region of interest" description="Disordered" evidence="1">
    <location>
        <begin position="75"/>
        <end position="284"/>
    </location>
</feature>
<feature type="compositionally biased region" description="Basic and acidic residues" evidence="1">
    <location>
        <begin position="75"/>
        <end position="87"/>
    </location>
</feature>
<accession>A0A6A6GJT0</accession>
<feature type="compositionally biased region" description="Basic and acidic residues" evidence="1">
    <location>
        <begin position="257"/>
        <end position="266"/>
    </location>
</feature>
<dbReference type="OrthoDB" id="4590707at2759"/>
<reference evidence="3" key="1">
    <citation type="journal article" date="2020" name="Stud. Mycol.">
        <title>101 Dothideomycetes genomes: A test case for predicting lifestyles and emergence of pathogens.</title>
        <authorList>
            <person name="Haridas S."/>
            <person name="Albert R."/>
            <person name="Binder M."/>
            <person name="Bloem J."/>
            <person name="LaButti K."/>
            <person name="Salamov A."/>
            <person name="Andreopoulos B."/>
            <person name="Baker S."/>
            <person name="Barry K."/>
            <person name="Bills G."/>
            <person name="Bluhm B."/>
            <person name="Cannon C."/>
            <person name="Castanera R."/>
            <person name="Culley D."/>
            <person name="Daum C."/>
            <person name="Ezra D."/>
            <person name="Gonzalez J."/>
            <person name="Henrissat B."/>
            <person name="Kuo A."/>
            <person name="Liang C."/>
            <person name="Lipzen A."/>
            <person name="Lutzoni F."/>
            <person name="Magnuson J."/>
            <person name="Mondo S."/>
            <person name="Nolan M."/>
            <person name="Ohm R."/>
            <person name="Pangilinan J."/>
            <person name="Park H.-J."/>
            <person name="Ramirez L."/>
            <person name="Alfaro M."/>
            <person name="Sun H."/>
            <person name="Tritt A."/>
            <person name="Yoshinaga Y."/>
            <person name="Zwiers L.-H."/>
            <person name="Turgeon B."/>
            <person name="Goodwin S."/>
            <person name="Spatafora J."/>
            <person name="Crous P."/>
            <person name="Grigoriev I."/>
        </authorList>
    </citation>
    <scope>NUCLEOTIDE SEQUENCE [LARGE SCALE GENOMIC DNA]</scope>
    <source>
        <strain evidence="3">CECT 20119</strain>
    </source>
</reference>
<protein>
    <submittedName>
        <fullName evidence="2">Uncharacterized protein</fullName>
    </submittedName>
</protein>
<dbReference type="Proteomes" id="UP000799538">
    <property type="component" value="Unassembled WGS sequence"/>
</dbReference>
<evidence type="ECO:0000313" key="3">
    <source>
        <dbReference type="Proteomes" id="UP000799538"/>
    </source>
</evidence>
<feature type="compositionally biased region" description="Basic and acidic residues" evidence="1">
    <location>
        <begin position="186"/>
        <end position="204"/>
    </location>
</feature>